<dbReference type="EMBL" id="KZ819813">
    <property type="protein sequence ID" value="PWN51844.1"/>
    <property type="molecule type" value="Genomic_DNA"/>
</dbReference>
<evidence type="ECO:0000313" key="1">
    <source>
        <dbReference type="EMBL" id="PWN51844.1"/>
    </source>
</evidence>
<organism evidence="1 2">
    <name type="scientific">Violaceomyces palustris</name>
    <dbReference type="NCBI Taxonomy" id="1673888"/>
    <lineage>
        <taxon>Eukaryota</taxon>
        <taxon>Fungi</taxon>
        <taxon>Dikarya</taxon>
        <taxon>Basidiomycota</taxon>
        <taxon>Ustilaginomycotina</taxon>
        <taxon>Ustilaginomycetes</taxon>
        <taxon>Violaceomycetales</taxon>
        <taxon>Violaceomycetaceae</taxon>
        <taxon>Violaceomyces</taxon>
    </lineage>
</organism>
<accession>A0ACD0P1C9</accession>
<gene>
    <name evidence="1" type="ORF">IE53DRAFT_33524</name>
</gene>
<protein>
    <submittedName>
        <fullName evidence="1">Uncharacterized protein</fullName>
    </submittedName>
</protein>
<sequence>MAPLGFLLNPTEPDSPSPPDPPPQPGPELDPQPSALKRQRSGELCSPLPFEPGLNPGFSAQCSVPEQEGIQQSSQTQHRPQDKAQDELQYTLAPPKKRTKSINWNQVHHATQAQPPSMYASGSIPAFQGTIACLEERKSISGPTSPQTPFGGDQHHGQTGTDSQPQHDPAPSESETSETLPSDSRCHAKQESEGCSHAPLKSHDSASTSQSERDVVADLPDAHDFDRAGLDGRVAQGTSLSTSASGEQDQRLDQGGIDSVIQNQTVSDHDLKDLGVSRHDSREASTKPTAGTTQSAHSSPAPQQLQSNGEVASSASIKAPPKKKGANQSKVKRETESASTSDANSTPRRGGSASATPDPSDARTTEGRSRSNEKEKERKRQRAEKRKREKELQASAALIATQPQERVPGRKDKERGKRSGDVTPILRSLEIGGGEEKDVEEAEEEEEVDGKLYCICKTFYGESKLSIPREIQGPHSSLLV</sequence>
<keyword evidence="2" id="KW-1185">Reference proteome</keyword>
<reference evidence="1 2" key="1">
    <citation type="journal article" date="2018" name="Mol. Biol. Evol.">
        <title>Broad Genomic Sampling Reveals a Smut Pathogenic Ancestry of the Fungal Clade Ustilaginomycotina.</title>
        <authorList>
            <person name="Kijpornyongpan T."/>
            <person name="Mondo S.J."/>
            <person name="Barry K."/>
            <person name="Sandor L."/>
            <person name="Lee J."/>
            <person name="Lipzen A."/>
            <person name="Pangilinan J."/>
            <person name="LaButti K."/>
            <person name="Hainaut M."/>
            <person name="Henrissat B."/>
            <person name="Grigoriev I.V."/>
            <person name="Spatafora J.W."/>
            <person name="Aime M.C."/>
        </authorList>
    </citation>
    <scope>NUCLEOTIDE SEQUENCE [LARGE SCALE GENOMIC DNA]</scope>
    <source>
        <strain evidence="1 2">SA 807</strain>
    </source>
</reference>
<dbReference type="Proteomes" id="UP000245626">
    <property type="component" value="Unassembled WGS sequence"/>
</dbReference>
<name>A0ACD0P1C9_9BASI</name>
<evidence type="ECO:0000313" key="2">
    <source>
        <dbReference type="Proteomes" id="UP000245626"/>
    </source>
</evidence>
<proteinExistence type="predicted"/>